<evidence type="ECO:0000313" key="2">
    <source>
        <dbReference type="EMBL" id="SMG17129.1"/>
    </source>
</evidence>
<protein>
    <submittedName>
        <fullName evidence="2">Uncharacterized protein</fullName>
    </submittedName>
</protein>
<keyword evidence="1" id="KW-0812">Transmembrane</keyword>
<proteinExistence type="predicted"/>
<dbReference type="AlphaFoldDB" id="A0A1X7IPY9"/>
<name>A0A1X7IPY9_9FLAO</name>
<keyword evidence="3" id="KW-1185">Reference proteome</keyword>
<accession>A0A1X7IPY9</accession>
<feature type="transmembrane region" description="Helical" evidence="1">
    <location>
        <begin position="33"/>
        <end position="55"/>
    </location>
</feature>
<organism evidence="2 3">
    <name type="scientific">Arenibacter troitsensis</name>
    <dbReference type="NCBI Taxonomy" id="188872"/>
    <lineage>
        <taxon>Bacteria</taxon>
        <taxon>Pseudomonadati</taxon>
        <taxon>Bacteroidota</taxon>
        <taxon>Flavobacteriia</taxon>
        <taxon>Flavobacteriales</taxon>
        <taxon>Flavobacteriaceae</taxon>
        <taxon>Arenibacter</taxon>
    </lineage>
</organism>
<keyword evidence="1" id="KW-1133">Transmembrane helix</keyword>
<evidence type="ECO:0000313" key="3">
    <source>
        <dbReference type="Proteomes" id="UP000193420"/>
    </source>
</evidence>
<keyword evidence="1" id="KW-0472">Membrane</keyword>
<feature type="transmembrane region" description="Helical" evidence="1">
    <location>
        <begin position="93"/>
        <end position="116"/>
    </location>
</feature>
<reference evidence="3" key="1">
    <citation type="submission" date="2017-04" db="EMBL/GenBank/DDBJ databases">
        <authorList>
            <person name="Varghese N."/>
            <person name="Submissions S."/>
        </authorList>
    </citation>
    <scope>NUCLEOTIDE SEQUENCE [LARGE SCALE GENOMIC DNA]</scope>
    <source>
        <strain evidence="3">DSM 19835</strain>
    </source>
</reference>
<evidence type="ECO:0000256" key="1">
    <source>
        <dbReference type="SAM" id="Phobius"/>
    </source>
</evidence>
<sequence>MTVTALYLGIIGFGLTFLPKEIAEFFDAGTNRTFILTLQIFGSLYLGFGMMNWMAKNNLIGGIYNRPLVFGNLLHFFVSAFALIKVVGNYADYQFKVILTITILYSLFAVCFGYLLRTSPVKTRNEH</sequence>
<dbReference type="Proteomes" id="UP000193420">
    <property type="component" value="Unassembled WGS sequence"/>
</dbReference>
<feature type="transmembrane region" description="Helical" evidence="1">
    <location>
        <begin position="67"/>
        <end position="87"/>
    </location>
</feature>
<gene>
    <name evidence="2" type="ORF">SAMN03080602_00946</name>
</gene>
<dbReference type="EMBL" id="FXAO01000002">
    <property type="protein sequence ID" value="SMG17129.1"/>
    <property type="molecule type" value="Genomic_DNA"/>
</dbReference>